<accession>A0ABN7E823</accession>
<dbReference type="Pfam" id="PF07727">
    <property type="entry name" value="RVT_2"/>
    <property type="match status" value="1"/>
</dbReference>
<dbReference type="Proteomes" id="UP001189122">
    <property type="component" value="Unassembled WGS sequence"/>
</dbReference>
<dbReference type="PANTHER" id="PTHR11439">
    <property type="entry name" value="GAG-POL-RELATED RETROTRANSPOSON"/>
    <property type="match status" value="1"/>
</dbReference>
<sequence>MDVKSVFLNGDLKEEVYVEQPAGFISTGNEHKQFKKEMADAFKMSDLGLLRYYLGIEVRQSARGTSISQGAYAAKILERSGMAGCNPCQVLMATRLKLSKMSTELLVDATAYRSIDHLAAVKQILRYVAGTKSWGLRYERKKEKQVQLTGFSDSDFAGDVDARKSTTRVIFFLVDNKSVIALIKNLVLHGHSKHIEVKYHLVRESAEKGQINVEFIRSEEQLGDVLTKPLGKVKFHEFRTKIGLVDVRGKYSKAQEEIVVNGEPCTSFCVTA</sequence>
<dbReference type="EMBL" id="CACRZD030000067">
    <property type="protein sequence ID" value="CAA6674014.1"/>
    <property type="molecule type" value="Genomic_DNA"/>
</dbReference>
<protein>
    <recommendedName>
        <fullName evidence="1">Reverse transcriptase Ty1/copia-type domain-containing protein</fullName>
    </recommendedName>
</protein>
<feature type="domain" description="Reverse transcriptase Ty1/copia-type" evidence="1">
    <location>
        <begin position="32"/>
        <end position="92"/>
    </location>
</feature>
<evidence type="ECO:0000313" key="3">
    <source>
        <dbReference type="Proteomes" id="UP001189122"/>
    </source>
</evidence>
<evidence type="ECO:0000313" key="2">
    <source>
        <dbReference type="EMBL" id="CAA6674014.1"/>
    </source>
</evidence>
<comment type="caution">
    <text evidence="2">The sequence shown here is derived from an EMBL/GenBank/DDBJ whole genome shotgun (WGS) entry which is preliminary data.</text>
</comment>
<dbReference type="CDD" id="cd09272">
    <property type="entry name" value="RNase_HI_RT_Ty1"/>
    <property type="match status" value="1"/>
</dbReference>
<reference evidence="3" key="1">
    <citation type="journal article" date="2020" name="Sci. Rep.">
        <title>Chromosome-scale genome assembly for the duckweed Spirodela intermedia, integrating cytogenetic maps, PacBio and Oxford Nanopore libraries.</title>
        <authorList>
            <person name="Hoang P.T.N."/>
            <person name="Fiebig A."/>
            <person name="Novak P."/>
            <person name="Macas J."/>
            <person name="Cao H.X."/>
            <person name="Stepanenko A."/>
            <person name="Chen G."/>
            <person name="Borisjuk N."/>
            <person name="Scholz U."/>
            <person name="Schubert I."/>
        </authorList>
    </citation>
    <scope>NUCLEOTIDE SEQUENCE [LARGE SCALE GENOMIC DNA]</scope>
</reference>
<proteinExistence type="predicted"/>
<name>A0ABN7E823_SPIIN</name>
<keyword evidence="3" id="KW-1185">Reference proteome</keyword>
<evidence type="ECO:0000259" key="1">
    <source>
        <dbReference type="Pfam" id="PF07727"/>
    </source>
</evidence>
<dbReference type="InterPro" id="IPR013103">
    <property type="entry name" value="RVT_2"/>
</dbReference>
<gene>
    <name evidence="2" type="ORF">SI7747_UN020372</name>
</gene>
<dbReference type="PANTHER" id="PTHR11439:SF515">
    <property type="entry name" value="GAG-POL POLYPROTEIN"/>
    <property type="match status" value="1"/>
</dbReference>
<organism evidence="2 3">
    <name type="scientific">Spirodela intermedia</name>
    <name type="common">Intermediate duckweed</name>
    <dbReference type="NCBI Taxonomy" id="51605"/>
    <lineage>
        <taxon>Eukaryota</taxon>
        <taxon>Viridiplantae</taxon>
        <taxon>Streptophyta</taxon>
        <taxon>Embryophyta</taxon>
        <taxon>Tracheophyta</taxon>
        <taxon>Spermatophyta</taxon>
        <taxon>Magnoliopsida</taxon>
        <taxon>Liliopsida</taxon>
        <taxon>Araceae</taxon>
        <taxon>Lemnoideae</taxon>
        <taxon>Spirodela</taxon>
    </lineage>
</organism>